<reference evidence="1 2" key="1">
    <citation type="submission" date="2016-12" db="EMBL/GenBank/DDBJ databases">
        <title>The genomes of Aspergillus section Nigri reveals drivers in fungal speciation.</title>
        <authorList>
            <consortium name="DOE Joint Genome Institute"/>
            <person name="Vesth T.C."/>
            <person name="Nybo J."/>
            <person name="Theobald S."/>
            <person name="Brandl J."/>
            <person name="Frisvad J.C."/>
            <person name="Nielsen K.F."/>
            <person name="Lyhne E.K."/>
            <person name="Kogle M.E."/>
            <person name="Kuo A."/>
            <person name="Riley R."/>
            <person name="Clum A."/>
            <person name="Nolan M."/>
            <person name="Lipzen A."/>
            <person name="Salamov A."/>
            <person name="Henrissat B."/>
            <person name="Wiebenga A."/>
            <person name="De Vries R.P."/>
            <person name="Grigoriev I.V."/>
            <person name="Mortensen U.H."/>
            <person name="Andersen M.R."/>
            <person name="Baker S.E."/>
        </authorList>
    </citation>
    <scope>NUCLEOTIDE SEQUENCE [LARGE SCALE GENOMIC DNA]</scope>
    <source>
        <strain evidence="1 2">CBS 117.55</strain>
    </source>
</reference>
<name>A0A317WK20_9EURO</name>
<evidence type="ECO:0000313" key="1">
    <source>
        <dbReference type="EMBL" id="PWY86804.1"/>
    </source>
</evidence>
<dbReference type="EMBL" id="MSFL01000007">
    <property type="protein sequence ID" value="PWY86804.1"/>
    <property type="molecule type" value="Genomic_DNA"/>
</dbReference>
<protein>
    <submittedName>
        <fullName evidence="1">Uncharacterized protein</fullName>
    </submittedName>
</protein>
<gene>
    <name evidence="1" type="ORF">BO70DRAFT_369855</name>
</gene>
<dbReference type="STRING" id="1448321.A0A317WK20"/>
<dbReference type="AlphaFoldDB" id="A0A317WK20"/>
<sequence>MAHCSLLDVIRQGKFASLTNEAVLQLLGRQFEHDLKGLKNVPSNIEGGAQQALTPSQYLYDHDYSEVNRTLLNILALKWLLADDYAAFTAYQPDPVKLSKATFEKFRHITRSVLDHPDKILALIISLILGDQGKNPVLVDQVTSQEGLRGDEEVNHDEILQKAIAEGGFSESLGLLPPPLKDDVILGVKLGAELNIPQLTQGENVPGSLKGLLMLSGHKQAFDLKYLEIMFDVAGAGGHIDARGATRMIEPVCQSLLLAHPILERVTAGQLSLRDAYDEVLRNRGCILSKKGFKELSTAVPADRAFLRLCAMGRVADLPLAQLFDEAFNSLPDETRDALVNGLNVDGLDDGQAVILYYMPALFAELLRVTKDLSKPGRLEALVYLLSFMARTYKGSSPHKGEKGSIIERDVSPAKDIVVQQGPTALDGYDLPARI</sequence>
<dbReference type="Proteomes" id="UP000247233">
    <property type="component" value="Unassembled WGS sequence"/>
</dbReference>
<evidence type="ECO:0000313" key="2">
    <source>
        <dbReference type="Proteomes" id="UP000247233"/>
    </source>
</evidence>
<dbReference type="VEuPathDB" id="FungiDB:BO70DRAFT_369855"/>
<organism evidence="1 2">
    <name type="scientific">Aspergillus heteromorphus CBS 117.55</name>
    <dbReference type="NCBI Taxonomy" id="1448321"/>
    <lineage>
        <taxon>Eukaryota</taxon>
        <taxon>Fungi</taxon>
        <taxon>Dikarya</taxon>
        <taxon>Ascomycota</taxon>
        <taxon>Pezizomycotina</taxon>
        <taxon>Eurotiomycetes</taxon>
        <taxon>Eurotiomycetidae</taxon>
        <taxon>Eurotiales</taxon>
        <taxon>Aspergillaceae</taxon>
        <taxon>Aspergillus</taxon>
        <taxon>Aspergillus subgen. Circumdati</taxon>
    </lineage>
</organism>
<proteinExistence type="predicted"/>
<dbReference type="GeneID" id="37066945"/>
<dbReference type="OrthoDB" id="5295627at2759"/>
<comment type="caution">
    <text evidence="1">The sequence shown here is derived from an EMBL/GenBank/DDBJ whole genome shotgun (WGS) entry which is preliminary data.</text>
</comment>
<dbReference type="RefSeq" id="XP_025401036.1">
    <property type="nucleotide sequence ID" value="XM_025544708.1"/>
</dbReference>
<dbReference type="Pfam" id="PF20717">
    <property type="entry name" value="DUF6829"/>
    <property type="match status" value="1"/>
</dbReference>
<keyword evidence="2" id="KW-1185">Reference proteome</keyword>
<dbReference type="InterPro" id="IPR049232">
    <property type="entry name" value="DUF6829"/>
</dbReference>
<accession>A0A317WK20</accession>